<dbReference type="FunFam" id="3.10.100.10:FF:000001">
    <property type="entry name" value="Hyaluronan proteoglycan link protein 1"/>
    <property type="match status" value="1"/>
</dbReference>
<dbReference type="eggNOG" id="ENOG502QVK3">
    <property type="taxonomic scope" value="Eukaryota"/>
</dbReference>
<dbReference type="AlphaFoldDB" id="A0A151M999"/>
<dbReference type="InterPro" id="IPR007110">
    <property type="entry name" value="Ig-like_dom"/>
</dbReference>
<dbReference type="PROSITE" id="PS01285">
    <property type="entry name" value="FA58C_1"/>
    <property type="match status" value="2"/>
</dbReference>
<dbReference type="Gene3D" id="2.10.25.10">
    <property type="entry name" value="Laminin"/>
    <property type="match status" value="3"/>
</dbReference>
<comment type="subcellular location">
    <subcellularLocation>
        <location evidence="1">Secreted</location>
        <location evidence="1">Extracellular space</location>
        <location evidence="1">Extracellular matrix</location>
    </subcellularLocation>
</comment>
<feature type="domain" description="Ig-like" evidence="14">
    <location>
        <begin position="519"/>
        <end position="638"/>
    </location>
</feature>
<keyword evidence="4" id="KW-0677">Repeat</keyword>
<feature type="domain" description="EGF-like" evidence="13">
    <location>
        <begin position="15"/>
        <end position="53"/>
    </location>
</feature>
<dbReference type="SUPFAM" id="SSF57196">
    <property type="entry name" value="EGF/Laminin"/>
    <property type="match status" value="3"/>
</dbReference>
<evidence type="ECO:0000256" key="7">
    <source>
        <dbReference type="ARBA" id="ARBA00023319"/>
    </source>
</evidence>
<keyword evidence="17" id="KW-1185">Reference proteome</keyword>
<feature type="signal peptide" evidence="11">
    <location>
        <begin position="1"/>
        <end position="16"/>
    </location>
</feature>
<dbReference type="FunFam" id="2.10.25.10:FF:000226">
    <property type="entry name" value="EGF-like repeat and discoidin I-like domain-containing protein 3"/>
    <property type="match status" value="1"/>
</dbReference>
<dbReference type="PROSITE" id="PS50026">
    <property type="entry name" value="EGF_3"/>
    <property type="match status" value="3"/>
</dbReference>
<dbReference type="SMART" id="SM00231">
    <property type="entry name" value="FA58C"/>
    <property type="match status" value="2"/>
</dbReference>
<feature type="domain" description="EGF-like" evidence="13">
    <location>
        <begin position="100"/>
        <end position="136"/>
    </location>
</feature>
<dbReference type="STRING" id="8496.A0A151M999"/>
<dbReference type="GO" id="GO:0005540">
    <property type="term" value="F:hyaluronic acid binding"/>
    <property type="evidence" value="ECO:0007669"/>
    <property type="project" value="UniProtKB-KW"/>
</dbReference>
<keyword evidence="7" id="KW-0393">Immunoglobulin domain</keyword>
<accession>A0A151M999</accession>
<feature type="disulfide bond" evidence="9">
    <location>
        <begin position="126"/>
        <end position="135"/>
    </location>
</feature>
<evidence type="ECO:0000256" key="5">
    <source>
        <dbReference type="ARBA" id="ARBA00023157"/>
    </source>
</evidence>
<evidence type="ECO:0000256" key="9">
    <source>
        <dbReference type="PROSITE-ProRule" id="PRU00076"/>
    </source>
</evidence>
<dbReference type="InterPro" id="IPR036179">
    <property type="entry name" value="Ig-like_dom_sf"/>
</dbReference>
<dbReference type="SMART" id="SM00179">
    <property type="entry name" value="EGF_CA"/>
    <property type="match status" value="2"/>
</dbReference>
<feature type="domain" description="Link" evidence="15">
    <location>
        <begin position="645"/>
        <end position="740"/>
    </location>
</feature>
<dbReference type="GO" id="GO:0005509">
    <property type="term" value="F:calcium ion binding"/>
    <property type="evidence" value="ECO:0007669"/>
    <property type="project" value="InterPro"/>
</dbReference>
<keyword evidence="6" id="KW-0373">Hyaluronic acid</keyword>
<feature type="chain" id="PRO_5007584897" evidence="11">
    <location>
        <begin position="17"/>
        <end position="849"/>
    </location>
</feature>
<evidence type="ECO:0000256" key="4">
    <source>
        <dbReference type="ARBA" id="ARBA00022737"/>
    </source>
</evidence>
<evidence type="ECO:0000256" key="10">
    <source>
        <dbReference type="PROSITE-ProRule" id="PRU00323"/>
    </source>
</evidence>
<evidence type="ECO:0000256" key="11">
    <source>
        <dbReference type="SAM" id="SignalP"/>
    </source>
</evidence>
<dbReference type="PANTHER" id="PTHR22804">
    <property type="entry name" value="AGGRECAN/VERSICAN PROTEOGLYCAN"/>
    <property type="match status" value="1"/>
</dbReference>
<dbReference type="SUPFAM" id="SSF56436">
    <property type="entry name" value="C-type lectin-like"/>
    <property type="match status" value="2"/>
</dbReference>
<dbReference type="InterPro" id="IPR016186">
    <property type="entry name" value="C-type_lectin-like/link_sf"/>
</dbReference>
<proteinExistence type="inferred from homology"/>
<keyword evidence="3" id="KW-0272">Extracellular matrix</keyword>
<dbReference type="SMART" id="SM00409">
    <property type="entry name" value="IG"/>
    <property type="match status" value="1"/>
</dbReference>
<dbReference type="Gene3D" id="3.10.100.10">
    <property type="entry name" value="Mannose-Binding Protein A, subunit A"/>
    <property type="match status" value="2"/>
</dbReference>
<protein>
    <submittedName>
        <fullName evidence="16">Lactadherin</fullName>
    </submittedName>
</protein>
<evidence type="ECO:0000313" key="16">
    <source>
        <dbReference type="EMBL" id="KYO21075.1"/>
    </source>
</evidence>
<dbReference type="PROSITE" id="PS50835">
    <property type="entry name" value="IG_LIKE"/>
    <property type="match status" value="1"/>
</dbReference>
<evidence type="ECO:0000256" key="3">
    <source>
        <dbReference type="ARBA" id="ARBA00022530"/>
    </source>
</evidence>
<dbReference type="PROSITE" id="PS50022">
    <property type="entry name" value="FA58C_3"/>
    <property type="match status" value="2"/>
</dbReference>
<dbReference type="PROSITE" id="PS01286">
    <property type="entry name" value="FA58C_2"/>
    <property type="match status" value="1"/>
</dbReference>
<dbReference type="SUPFAM" id="SSF49785">
    <property type="entry name" value="Galactose-binding domain-like"/>
    <property type="match status" value="2"/>
</dbReference>
<keyword evidence="9" id="KW-0245">EGF-like domain</keyword>
<dbReference type="GO" id="GO:0072534">
    <property type="term" value="C:perineuronal net"/>
    <property type="evidence" value="ECO:0007669"/>
    <property type="project" value="TreeGrafter"/>
</dbReference>
<dbReference type="InterPro" id="IPR003599">
    <property type="entry name" value="Ig_sub"/>
</dbReference>
<dbReference type="GO" id="GO:0001501">
    <property type="term" value="P:skeletal system development"/>
    <property type="evidence" value="ECO:0007669"/>
    <property type="project" value="TreeGrafter"/>
</dbReference>
<comment type="caution">
    <text evidence="9">Lacks conserved residue(s) required for the propagation of feature annotation.</text>
</comment>
<evidence type="ECO:0000256" key="1">
    <source>
        <dbReference type="ARBA" id="ARBA00004498"/>
    </source>
</evidence>
<dbReference type="CDD" id="cd05877">
    <property type="entry name" value="Ig_LP_like"/>
    <property type="match status" value="1"/>
</dbReference>
<dbReference type="InterPro" id="IPR018097">
    <property type="entry name" value="EGF_Ca-bd_CS"/>
</dbReference>
<dbReference type="InterPro" id="IPR013106">
    <property type="entry name" value="Ig_V-set"/>
</dbReference>
<dbReference type="CDD" id="cd00054">
    <property type="entry name" value="EGF_CA"/>
    <property type="match status" value="3"/>
</dbReference>
<dbReference type="InterPro" id="IPR016187">
    <property type="entry name" value="CTDL_fold"/>
</dbReference>
<comment type="caution">
    <text evidence="16">The sequence shown here is derived from an EMBL/GenBank/DDBJ whole genome shotgun (WGS) entry which is preliminary data.</text>
</comment>
<evidence type="ECO:0000259" key="13">
    <source>
        <dbReference type="PROSITE" id="PS50026"/>
    </source>
</evidence>
<dbReference type="GO" id="GO:0007155">
    <property type="term" value="P:cell adhesion"/>
    <property type="evidence" value="ECO:0007669"/>
    <property type="project" value="InterPro"/>
</dbReference>
<dbReference type="PROSITE" id="PS50963">
    <property type="entry name" value="LINK_2"/>
    <property type="match status" value="2"/>
</dbReference>
<dbReference type="EMBL" id="AKHW03006295">
    <property type="protein sequence ID" value="KYO21075.1"/>
    <property type="molecule type" value="Genomic_DNA"/>
</dbReference>
<dbReference type="Gene3D" id="2.60.40.10">
    <property type="entry name" value="Immunoglobulins"/>
    <property type="match status" value="1"/>
</dbReference>
<dbReference type="FunFam" id="3.10.100.10:FF:000002">
    <property type="entry name" value="Hyaluronan proteoglycan link protein 1"/>
    <property type="match status" value="1"/>
</dbReference>
<dbReference type="GO" id="GO:0010001">
    <property type="term" value="P:glial cell differentiation"/>
    <property type="evidence" value="ECO:0007669"/>
    <property type="project" value="TreeGrafter"/>
</dbReference>
<evidence type="ECO:0000256" key="8">
    <source>
        <dbReference type="ARBA" id="ARBA00038272"/>
    </source>
</evidence>
<dbReference type="Pfam" id="PF07686">
    <property type="entry name" value="V-set"/>
    <property type="match status" value="1"/>
</dbReference>
<keyword evidence="2" id="KW-0964">Secreted</keyword>
<feature type="disulfide bond" evidence="9">
    <location>
        <begin position="88"/>
        <end position="97"/>
    </location>
</feature>
<dbReference type="SUPFAM" id="SSF48726">
    <property type="entry name" value="Immunoglobulin"/>
    <property type="match status" value="1"/>
</dbReference>
<keyword evidence="5 9" id="KW-1015">Disulfide bond</keyword>
<dbReference type="InterPro" id="IPR050691">
    <property type="entry name" value="Hyaluronan_bind_Proteoglycan"/>
</dbReference>
<dbReference type="PRINTS" id="PR01265">
    <property type="entry name" value="LINKMODULE"/>
</dbReference>
<dbReference type="FunFam" id="2.60.120.260:FF:000002">
    <property type="entry name" value="Coagulation factor VIII"/>
    <property type="match status" value="2"/>
</dbReference>
<name>A0A151M999_ALLMI</name>
<feature type="disulfide bond" evidence="9">
    <location>
        <begin position="43"/>
        <end position="52"/>
    </location>
</feature>
<feature type="domain" description="Link" evidence="15">
    <location>
        <begin position="745"/>
        <end position="835"/>
    </location>
</feature>
<sequence length="849" mass="95538">MERALLVLAALGAARGDFCEVNQCKNGGTCLTNVSDGPFFCLCPDGFTGIDCNDTEKGPCHPNPCHNNGECQIPPNRGDVFTEYICKCPSGFEGTHCQENKNECSSQPCRNGGTCLDLDGDYSCKCSSPFLGRTCQIRCANLLGMEGGAIADAQLSASSVYYGFLGLQRWGPELARLNNQGIVNAWTSSNYDKNPWIQANLLRKMRLTGIITQGASRAGKAEYARIFRVAYSLDGREFMFYKDEKHDREKVFLGNVDNYSMKTNMFNTPITAQYIRIYPMQCRRACTLRFELIGCEMNVYFNMAGCSEPLGMKSRLISDQQITASSAFKTWGLDAFTWYPHYARLDKTGKTNAWTALSNNQSEWLQIDLQTQKKVTGIVTQGARDFGHIQYVAAYKVAYSDDGRSWTLYKDSQTNTTKIFHGNSDNSLHKKNVFDTPFYTRFVRILPVAWHNRITLRVELLGSSATFYVVSLGARVSFGERRPEQSCTLSQEQGTQAYPPQTLTGSQAQALLILVWNLPSFQFNGAKLVVETPDTPIFTSRGANVTLPCHYRYESKLETPRKIRVKWSKLRDDNTKDYDVLVAVGMKHRSFGDFKGRAYLQQEGKQEVSLVVNDLRLQDYGKYRCEVIDGLEDESSIVELELRGIVFPYQPPHGRYKLNFHEAKKVCEEQDAVIASFEQLFKSWEEGLDWCNAGWLQDGTVQYPITLPREPCGGRTLAPGLRSYGMRHKNLHRFDVFCFSSAPKGKVYYLIHPAKLTLEEAKQACQDDGAEIAKVGQLYVAWKLFNLDHCESGWLADGSIRYPIAFPRPNCGPLEPGIRSLGFPKKGKFGVFCYKLKFSSSLSRGLSLT</sequence>
<feature type="domain" description="F5/8 type C" evidence="12">
    <location>
        <begin position="139"/>
        <end position="295"/>
    </location>
</feature>
<evidence type="ECO:0000259" key="15">
    <source>
        <dbReference type="PROSITE" id="PS50963"/>
    </source>
</evidence>
<evidence type="ECO:0000256" key="6">
    <source>
        <dbReference type="ARBA" id="ARBA00023290"/>
    </source>
</evidence>
<gene>
    <name evidence="16" type="ORF">Y1Q_0001380</name>
</gene>
<dbReference type="CDD" id="cd03518">
    <property type="entry name" value="Link_domain_HAPLN_module_1"/>
    <property type="match status" value="1"/>
</dbReference>
<dbReference type="InterPro" id="IPR001881">
    <property type="entry name" value="EGF-like_Ca-bd_dom"/>
</dbReference>
<evidence type="ECO:0000259" key="12">
    <source>
        <dbReference type="PROSITE" id="PS50022"/>
    </source>
</evidence>
<evidence type="ECO:0000259" key="14">
    <source>
        <dbReference type="PROSITE" id="PS50835"/>
    </source>
</evidence>
<dbReference type="GO" id="GO:0005615">
    <property type="term" value="C:extracellular space"/>
    <property type="evidence" value="ECO:0007669"/>
    <property type="project" value="TreeGrafter"/>
</dbReference>
<dbReference type="InterPro" id="IPR013783">
    <property type="entry name" value="Ig-like_fold"/>
</dbReference>
<dbReference type="Pfam" id="PF00193">
    <property type="entry name" value="Xlink"/>
    <property type="match status" value="2"/>
</dbReference>
<dbReference type="PANTHER" id="PTHR22804:SF40">
    <property type="entry name" value="HYALURONAN AND PROTEOGLYCAN LINK PROTEIN 3"/>
    <property type="match status" value="1"/>
</dbReference>
<dbReference type="InterPro" id="IPR000421">
    <property type="entry name" value="FA58C"/>
</dbReference>
<dbReference type="GO" id="GO:0045202">
    <property type="term" value="C:synapse"/>
    <property type="evidence" value="ECO:0007669"/>
    <property type="project" value="TreeGrafter"/>
</dbReference>
<dbReference type="PROSITE" id="PS00010">
    <property type="entry name" value="ASX_HYDROXYL"/>
    <property type="match status" value="1"/>
</dbReference>
<dbReference type="InterPro" id="IPR000742">
    <property type="entry name" value="EGF"/>
</dbReference>
<feature type="disulfide bond" evidence="10">
    <location>
        <begin position="790"/>
        <end position="811"/>
    </location>
</feature>
<dbReference type="GO" id="GO:0002052">
    <property type="term" value="P:positive regulation of neuroblast proliferation"/>
    <property type="evidence" value="ECO:0007669"/>
    <property type="project" value="TreeGrafter"/>
</dbReference>
<organism evidence="16 17">
    <name type="scientific">Alligator mississippiensis</name>
    <name type="common">American alligator</name>
    <dbReference type="NCBI Taxonomy" id="8496"/>
    <lineage>
        <taxon>Eukaryota</taxon>
        <taxon>Metazoa</taxon>
        <taxon>Chordata</taxon>
        <taxon>Craniata</taxon>
        <taxon>Vertebrata</taxon>
        <taxon>Euteleostomi</taxon>
        <taxon>Archelosauria</taxon>
        <taxon>Archosauria</taxon>
        <taxon>Crocodylia</taxon>
        <taxon>Alligatoridae</taxon>
        <taxon>Alligatorinae</taxon>
        <taxon>Alligator</taxon>
    </lineage>
</organism>
<feature type="disulfide bond" evidence="10">
    <location>
        <begin position="691"/>
        <end position="712"/>
    </location>
</feature>
<dbReference type="Pfam" id="PF00754">
    <property type="entry name" value="F5_F8_type_C"/>
    <property type="match status" value="2"/>
</dbReference>
<comment type="similarity">
    <text evidence="8">Belongs to the HAPLN family.</text>
</comment>
<evidence type="ECO:0000313" key="17">
    <source>
        <dbReference type="Proteomes" id="UP000050525"/>
    </source>
</evidence>
<feature type="domain" description="F5/8 type C" evidence="12">
    <location>
        <begin position="306"/>
        <end position="463"/>
    </location>
</feature>
<dbReference type="InterPro" id="IPR000152">
    <property type="entry name" value="EGF-type_Asp/Asn_hydroxyl_site"/>
</dbReference>
<dbReference type="InterPro" id="IPR000538">
    <property type="entry name" value="Link_dom"/>
</dbReference>
<dbReference type="SMART" id="SM00445">
    <property type="entry name" value="LINK"/>
    <property type="match status" value="2"/>
</dbReference>
<evidence type="ECO:0000256" key="2">
    <source>
        <dbReference type="ARBA" id="ARBA00022525"/>
    </source>
</evidence>
<dbReference type="CDD" id="cd03519">
    <property type="entry name" value="Link_domain_HAPLN_module_2"/>
    <property type="match status" value="1"/>
</dbReference>
<feature type="domain" description="EGF-like" evidence="13">
    <location>
        <begin position="56"/>
        <end position="98"/>
    </location>
</feature>
<dbReference type="InterPro" id="IPR008979">
    <property type="entry name" value="Galactose-bd-like_sf"/>
</dbReference>
<dbReference type="PROSITE" id="PS01187">
    <property type="entry name" value="EGF_CA"/>
    <property type="match status" value="1"/>
</dbReference>
<keyword evidence="11" id="KW-0732">Signal</keyword>
<dbReference type="PROSITE" id="PS00022">
    <property type="entry name" value="EGF_1"/>
    <property type="match status" value="3"/>
</dbReference>
<dbReference type="PROSITE" id="PS01186">
    <property type="entry name" value="EGF_2"/>
    <property type="match status" value="2"/>
</dbReference>
<dbReference type="SMART" id="SM00181">
    <property type="entry name" value="EGF"/>
    <property type="match status" value="3"/>
</dbReference>
<reference evidence="16 17" key="1">
    <citation type="journal article" date="2012" name="Genome Biol.">
        <title>Sequencing three crocodilian genomes to illuminate the evolution of archosaurs and amniotes.</title>
        <authorList>
            <person name="St John J.A."/>
            <person name="Braun E.L."/>
            <person name="Isberg S.R."/>
            <person name="Miles L.G."/>
            <person name="Chong A.Y."/>
            <person name="Gongora J."/>
            <person name="Dalzell P."/>
            <person name="Moran C."/>
            <person name="Bed'hom B."/>
            <person name="Abzhanov A."/>
            <person name="Burgess S.C."/>
            <person name="Cooksey A.M."/>
            <person name="Castoe T.A."/>
            <person name="Crawford N.G."/>
            <person name="Densmore L.D."/>
            <person name="Drew J.C."/>
            <person name="Edwards S.V."/>
            <person name="Faircloth B.C."/>
            <person name="Fujita M.K."/>
            <person name="Greenwold M.J."/>
            <person name="Hoffmann F.G."/>
            <person name="Howard J.M."/>
            <person name="Iguchi T."/>
            <person name="Janes D.E."/>
            <person name="Khan S.Y."/>
            <person name="Kohno S."/>
            <person name="de Koning A.J."/>
            <person name="Lance S.L."/>
            <person name="McCarthy F.M."/>
            <person name="McCormack J.E."/>
            <person name="Merchant M.E."/>
            <person name="Peterson D.G."/>
            <person name="Pollock D.D."/>
            <person name="Pourmand N."/>
            <person name="Raney B.J."/>
            <person name="Roessler K.A."/>
            <person name="Sanford J.R."/>
            <person name="Sawyer R.H."/>
            <person name="Schmidt C.J."/>
            <person name="Triplett E.W."/>
            <person name="Tuberville T.D."/>
            <person name="Venegas-Anaya M."/>
            <person name="Howard J.T."/>
            <person name="Jarvis E.D."/>
            <person name="Guillette L.J.Jr."/>
            <person name="Glenn T.C."/>
            <person name="Green R.E."/>
            <person name="Ray D.A."/>
        </authorList>
    </citation>
    <scope>NUCLEOTIDE SEQUENCE [LARGE SCALE GENOMIC DNA]</scope>
    <source>
        <strain evidence="16">KSC_2009_1</strain>
    </source>
</reference>
<feature type="disulfide bond" evidence="9">
    <location>
        <begin position="24"/>
        <end position="41"/>
    </location>
</feature>
<dbReference type="Proteomes" id="UP000050525">
    <property type="component" value="Unassembled WGS sequence"/>
</dbReference>
<dbReference type="GO" id="GO:0007417">
    <property type="term" value="P:central nervous system development"/>
    <property type="evidence" value="ECO:0007669"/>
    <property type="project" value="TreeGrafter"/>
</dbReference>
<dbReference type="CDD" id="cd00057">
    <property type="entry name" value="FA58C"/>
    <property type="match status" value="2"/>
</dbReference>
<dbReference type="Pfam" id="PF00008">
    <property type="entry name" value="EGF"/>
    <property type="match status" value="3"/>
</dbReference>
<dbReference type="Gene3D" id="2.60.120.260">
    <property type="entry name" value="Galactose-binding domain-like"/>
    <property type="match status" value="2"/>
</dbReference>